<organism evidence="2 3">
    <name type="scientific">Elysia crispata</name>
    <name type="common">lettuce slug</name>
    <dbReference type="NCBI Taxonomy" id="231223"/>
    <lineage>
        <taxon>Eukaryota</taxon>
        <taxon>Metazoa</taxon>
        <taxon>Spiralia</taxon>
        <taxon>Lophotrochozoa</taxon>
        <taxon>Mollusca</taxon>
        <taxon>Gastropoda</taxon>
        <taxon>Heterobranchia</taxon>
        <taxon>Euthyneura</taxon>
        <taxon>Panpulmonata</taxon>
        <taxon>Sacoglossa</taxon>
        <taxon>Placobranchoidea</taxon>
        <taxon>Plakobranchidae</taxon>
        <taxon>Elysia</taxon>
    </lineage>
</organism>
<protein>
    <submittedName>
        <fullName evidence="2">Uncharacterized protein</fullName>
    </submittedName>
</protein>
<feature type="compositionally biased region" description="Polar residues" evidence="1">
    <location>
        <begin position="56"/>
        <end position="69"/>
    </location>
</feature>
<evidence type="ECO:0000256" key="1">
    <source>
        <dbReference type="SAM" id="MobiDB-lite"/>
    </source>
</evidence>
<feature type="region of interest" description="Disordered" evidence="1">
    <location>
        <begin position="51"/>
        <end position="72"/>
    </location>
</feature>
<dbReference type="EMBL" id="JAWDGP010006314">
    <property type="protein sequence ID" value="KAK3743348.1"/>
    <property type="molecule type" value="Genomic_DNA"/>
</dbReference>
<comment type="caution">
    <text evidence="2">The sequence shown here is derived from an EMBL/GenBank/DDBJ whole genome shotgun (WGS) entry which is preliminary data.</text>
</comment>
<gene>
    <name evidence="2" type="ORF">RRG08_061284</name>
</gene>
<evidence type="ECO:0000313" key="3">
    <source>
        <dbReference type="Proteomes" id="UP001283361"/>
    </source>
</evidence>
<name>A0AAE1CXF0_9GAST</name>
<reference evidence="2" key="1">
    <citation type="journal article" date="2023" name="G3 (Bethesda)">
        <title>A reference genome for the long-term kleptoplast-retaining sea slug Elysia crispata morphotype clarki.</title>
        <authorList>
            <person name="Eastman K.E."/>
            <person name="Pendleton A.L."/>
            <person name="Shaikh M.A."/>
            <person name="Suttiyut T."/>
            <person name="Ogas R."/>
            <person name="Tomko P."/>
            <person name="Gavelis G."/>
            <person name="Widhalm J.R."/>
            <person name="Wisecaver J.H."/>
        </authorList>
    </citation>
    <scope>NUCLEOTIDE SEQUENCE</scope>
    <source>
        <strain evidence="2">ECLA1</strain>
    </source>
</reference>
<feature type="region of interest" description="Disordered" evidence="1">
    <location>
        <begin position="1"/>
        <end position="23"/>
    </location>
</feature>
<accession>A0AAE1CXF0</accession>
<dbReference type="AlphaFoldDB" id="A0AAE1CXF0"/>
<evidence type="ECO:0000313" key="2">
    <source>
        <dbReference type="EMBL" id="KAK3743348.1"/>
    </source>
</evidence>
<dbReference type="Proteomes" id="UP001283361">
    <property type="component" value="Unassembled WGS sequence"/>
</dbReference>
<keyword evidence="3" id="KW-1185">Reference proteome</keyword>
<proteinExistence type="predicted"/>
<sequence length="116" mass="12156">MPHEQMIIPSTTSAPLERGPGASTIAPWPLVRGIYERLTAPELLQCSLKKMPTRPSIPSSGPSVQNISLQEGGGLRSPQQLLWAISTAAAHELMKECGCGVGKNSIAHGEGGNGES</sequence>